<evidence type="ECO:0000313" key="3">
    <source>
        <dbReference type="EMBL" id="KAK4501328.1"/>
    </source>
</evidence>
<evidence type="ECO:0000256" key="1">
    <source>
        <dbReference type="SAM" id="SignalP"/>
    </source>
</evidence>
<reference evidence="3 4" key="1">
    <citation type="journal article" date="2023" name="G3 (Bethesda)">
        <title>A chromosome-level genome assembly of Zasmidium syzygii isolated from banana leaves.</title>
        <authorList>
            <person name="van Westerhoven A.C."/>
            <person name="Mehrabi R."/>
            <person name="Talebi R."/>
            <person name="Steentjes M.B.F."/>
            <person name="Corcolon B."/>
            <person name="Chong P.A."/>
            <person name="Kema G.H.J."/>
            <person name="Seidl M.F."/>
        </authorList>
    </citation>
    <scope>NUCLEOTIDE SEQUENCE [LARGE SCALE GENOMIC DNA]</scope>
    <source>
        <strain evidence="3 4">P124</strain>
    </source>
</reference>
<evidence type="ECO:0000259" key="2">
    <source>
        <dbReference type="Pfam" id="PF07510"/>
    </source>
</evidence>
<proteinExistence type="predicted"/>
<dbReference type="PANTHER" id="PTHR24094:SF15">
    <property type="entry name" value="AMP-DEPENDENT SYNTHETASE_LIGASE DOMAIN-CONTAINING PROTEIN-RELATED"/>
    <property type="match status" value="1"/>
</dbReference>
<keyword evidence="4" id="KW-1185">Reference proteome</keyword>
<feature type="domain" description="GmrSD restriction endonucleases C-terminal" evidence="2">
    <location>
        <begin position="98"/>
        <end position="201"/>
    </location>
</feature>
<comment type="caution">
    <text evidence="3">The sequence shown here is derived from an EMBL/GenBank/DDBJ whole genome shotgun (WGS) entry which is preliminary data.</text>
</comment>
<accession>A0ABR0EJM5</accession>
<feature type="signal peptide" evidence="1">
    <location>
        <begin position="1"/>
        <end position="18"/>
    </location>
</feature>
<organism evidence="3 4">
    <name type="scientific">Zasmidium cellare</name>
    <name type="common">Wine cellar mold</name>
    <name type="synonym">Racodium cellare</name>
    <dbReference type="NCBI Taxonomy" id="395010"/>
    <lineage>
        <taxon>Eukaryota</taxon>
        <taxon>Fungi</taxon>
        <taxon>Dikarya</taxon>
        <taxon>Ascomycota</taxon>
        <taxon>Pezizomycotina</taxon>
        <taxon>Dothideomycetes</taxon>
        <taxon>Dothideomycetidae</taxon>
        <taxon>Mycosphaerellales</taxon>
        <taxon>Mycosphaerellaceae</taxon>
        <taxon>Zasmidium</taxon>
    </lineage>
</organism>
<dbReference type="EMBL" id="JAXOVC010000005">
    <property type="protein sequence ID" value="KAK4501328.1"/>
    <property type="molecule type" value="Genomic_DNA"/>
</dbReference>
<gene>
    <name evidence="3" type="ORF">PRZ48_007136</name>
</gene>
<sequence>MGFKTVLIATTAATAALAAPINEHVRRGNLPTPVSASTARSYLNSITVAAESNSPAYERDYFKTWITIDGACNTREYVLKRDGSNVVTNSACTATSGTWYSDYDGETWTAASDVDIDHIVPLKEAWVSGAKDWTASQREAFANDVTRPQLLSVTDNVNQSKGDQDVAEWLPPREAYQCEYVRAYVQVKHYYGLSMDSAEKQAAQDVLDGC</sequence>
<dbReference type="InterPro" id="IPR011089">
    <property type="entry name" value="GmrSD_C"/>
</dbReference>
<dbReference type="PANTHER" id="PTHR24094">
    <property type="entry name" value="SECRETED PROTEIN"/>
    <property type="match status" value="1"/>
</dbReference>
<feature type="chain" id="PRO_5045519399" description="GmrSD restriction endonucleases C-terminal domain-containing protein" evidence="1">
    <location>
        <begin position="19"/>
        <end position="210"/>
    </location>
</feature>
<evidence type="ECO:0000313" key="4">
    <source>
        <dbReference type="Proteomes" id="UP001305779"/>
    </source>
</evidence>
<protein>
    <recommendedName>
        <fullName evidence="2">GmrSD restriction endonucleases C-terminal domain-containing protein</fullName>
    </recommendedName>
</protein>
<dbReference type="Proteomes" id="UP001305779">
    <property type="component" value="Unassembled WGS sequence"/>
</dbReference>
<name>A0ABR0EJM5_ZASCE</name>
<dbReference type="Pfam" id="PF07510">
    <property type="entry name" value="GmrSD_C"/>
    <property type="match status" value="1"/>
</dbReference>
<keyword evidence="1" id="KW-0732">Signal</keyword>